<reference evidence="2" key="1">
    <citation type="journal article" date="2019" name="Int. J. Syst. Evol. Microbiol.">
        <title>The Global Catalogue of Microorganisms (GCM) 10K type strain sequencing project: providing services to taxonomists for standard genome sequencing and annotation.</title>
        <authorList>
            <consortium name="The Broad Institute Genomics Platform"/>
            <consortium name="The Broad Institute Genome Sequencing Center for Infectious Disease"/>
            <person name="Wu L."/>
            <person name="Ma J."/>
        </authorList>
    </citation>
    <scope>NUCLEOTIDE SEQUENCE [LARGE SCALE GENOMIC DNA]</scope>
    <source>
        <strain evidence="2">KCTC 52127</strain>
    </source>
</reference>
<evidence type="ECO:0000313" key="1">
    <source>
        <dbReference type="EMBL" id="MFD2565898.1"/>
    </source>
</evidence>
<dbReference type="RefSeq" id="WP_379664623.1">
    <property type="nucleotide sequence ID" value="NZ_JBHULH010000001.1"/>
</dbReference>
<sequence length="133" mass="15741">MEKNSKYKSVHEYMDVFFTGENPSDKEIKKAKETYRKLYQKHYRETYKENHTQITFRVSKHQFGQLKECAKQKKIKVTTLAKQRALKTTANDNVKVKIQLSELMDIIEEALYKNRGIDPISILNGLEKIEEQL</sequence>
<dbReference type="Proteomes" id="UP001597508">
    <property type="component" value="Unassembled WGS sequence"/>
</dbReference>
<evidence type="ECO:0000313" key="2">
    <source>
        <dbReference type="Proteomes" id="UP001597508"/>
    </source>
</evidence>
<comment type="caution">
    <text evidence="1">The sequence shown here is derived from an EMBL/GenBank/DDBJ whole genome shotgun (WGS) entry which is preliminary data.</text>
</comment>
<protein>
    <submittedName>
        <fullName evidence="1">Uncharacterized protein</fullName>
    </submittedName>
</protein>
<proteinExistence type="predicted"/>
<name>A0ABW5LM19_9FLAO</name>
<dbReference type="EMBL" id="JBHULH010000001">
    <property type="protein sequence ID" value="MFD2565898.1"/>
    <property type="molecule type" value="Genomic_DNA"/>
</dbReference>
<accession>A0ABW5LM19</accession>
<gene>
    <name evidence="1" type="ORF">ACFSRZ_00865</name>
</gene>
<keyword evidence="2" id="KW-1185">Reference proteome</keyword>
<organism evidence="1 2">
    <name type="scientific">Pseudotenacibaculum haliotis</name>
    <dbReference type="NCBI Taxonomy" id="1862138"/>
    <lineage>
        <taxon>Bacteria</taxon>
        <taxon>Pseudomonadati</taxon>
        <taxon>Bacteroidota</taxon>
        <taxon>Flavobacteriia</taxon>
        <taxon>Flavobacteriales</taxon>
        <taxon>Flavobacteriaceae</taxon>
        <taxon>Pseudotenacibaculum</taxon>
    </lineage>
</organism>